<evidence type="ECO:0000256" key="1">
    <source>
        <dbReference type="ARBA" id="ARBA00001957"/>
    </source>
</evidence>
<reference evidence="8" key="1">
    <citation type="submission" date="2016-10" db="EMBL/GenBank/DDBJ databases">
        <authorList>
            <person name="Varghese N."/>
            <person name="Submissions S."/>
        </authorList>
    </citation>
    <scope>NUCLEOTIDE SEQUENCE [LARGE SCALE GENOMIC DNA]</scope>
    <source>
        <strain evidence="8">DSM 17465</strain>
    </source>
</reference>
<dbReference type="InterPro" id="IPR025110">
    <property type="entry name" value="AMP-bd_C"/>
</dbReference>
<dbReference type="CDD" id="cd19535">
    <property type="entry name" value="Cyc_NRPS"/>
    <property type="match status" value="1"/>
</dbReference>
<dbReference type="Pfam" id="PF00550">
    <property type="entry name" value="PP-binding"/>
    <property type="match status" value="2"/>
</dbReference>
<evidence type="ECO:0000259" key="6">
    <source>
        <dbReference type="PROSITE" id="PS50075"/>
    </source>
</evidence>
<evidence type="ECO:0000313" key="7">
    <source>
        <dbReference type="EMBL" id="SFU15439.1"/>
    </source>
</evidence>
<comment type="cofactor">
    <cofactor evidence="1">
        <name>pantetheine 4'-phosphate</name>
        <dbReference type="ChEBI" id="CHEBI:47942"/>
    </cofactor>
</comment>
<dbReference type="InterPro" id="IPR009081">
    <property type="entry name" value="PP-bd_ACP"/>
</dbReference>
<dbReference type="Pfam" id="PF13193">
    <property type="entry name" value="AMP-binding_C"/>
    <property type="match status" value="2"/>
</dbReference>
<dbReference type="InterPro" id="IPR001242">
    <property type="entry name" value="Condensation_dom"/>
</dbReference>
<dbReference type="NCBIfam" id="NF003417">
    <property type="entry name" value="PRK04813.1"/>
    <property type="match status" value="2"/>
</dbReference>
<dbReference type="Gene3D" id="3.30.559.10">
    <property type="entry name" value="Chloramphenicol acetyltransferase-like domain"/>
    <property type="match status" value="2"/>
</dbReference>
<dbReference type="GO" id="GO:0031177">
    <property type="term" value="F:phosphopantetheine binding"/>
    <property type="evidence" value="ECO:0007669"/>
    <property type="project" value="InterPro"/>
</dbReference>
<dbReference type="RefSeq" id="WP_083417479.1">
    <property type="nucleotide sequence ID" value="NZ_FPBD01000011.1"/>
</dbReference>
<feature type="domain" description="Carrier" evidence="6">
    <location>
        <begin position="1003"/>
        <end position="1078"/>
    </location>
</feature>
<protein>
    <submittedName>
        <fullName evidence="7">Amino acid adenylation domain-containing protein</fullName>
    </submittedName>
</protein>
<dbReference type="SUPFAM" id="SSF56801">
    <property type="entry name" value="Acetyl-CoA synthetase-like"/>
    <property type="match status" value="2"/>
</dbReference>
<keyword evidence="2" id="KW-0596">Phosphopantetheine</keyword>
<dbReference type="Proteomes" id="UP000183371">
    <property type="component" value="Unassembled WGS sequence"/>
</dbReference>
<dbReference type="InterPro" id="IPR057737">
    <property type="entry name" value="Condensation_MtbB-like"/>
</dbReference>
<dbReference type="EMBL" id="FPBD01000011">
    <property type="protein sequence ID" value="SFU15439.1"/>
    <property type="molecule type" value="Genomic_DNA"/>
</dbReference>
<dbReference type="GO" id="GO:0016874">
    <property type="term" value="F:ligase activity"/>
    <property type="evidence" value="ECO:0007669"/>
    <property type="project" value="UniProtKB-KW"/>
</dbReference>
<evidence type="ECO:0000256" key="2">
    <source>
        <dbReference type="ARBA" id="ARBA00022450"/>
    </source>
</evidence>
<dbReference type="NCBIfam" id="TIGR01733">
    <property type="entry name" value="AA-adenyl-dom"/>
    <property type="match status" value="2"/>
</dbReference>
<dbReference type="InterPro" id="IPR023213">
    <property type="entry name" value="CAT-like_dom_sf"/>
</dbReference>
<organism evidence="7 8">
    <name type="scientific">Pseudovibrio denitrificans</name>
    <dbReference type="NCBI Taxonomy" id="258256"/>
    <lineage>
        <taxon>Bacteria</taxon>
        <taxon>Pseudomonadati</taxon>
        <taxon>Pseudomonadota</taxon>
        <taxon>Alphaproteobacteria</taxon>
        <taxon>Hyphomicrobiales</taxon>
        <taxon>Stappiaceae</taxon>
        <taxon>Pseudovibrio</taxon>
    </lineage>
</organism>
<dbReference type="Gene3D" id="3.30.300.30">
    <property type="match status" value="2"/>
</dbReference>
<dbReference type="Gene3D" id="3.30.559.30">
    <property type="entry name" value="Nonribosomal peptide synthetase, condensation domain"/>
    <property type="match status" value="2"/>
</dbReference>
<dbReference type="PROSITE" id="PS50075">
    <property type="entry name" value="CARRIER"/>
    <property type="match status" value="2"/>
</dbReference>
<dbReference type="Pfam" id="PF00668">
    <property type="entry name" value="Condensation"/>
    <property type="match status" value="2"/>
</dbReference>
<dbReference type="InterPro" id="IPR042099">
    <property type="entry name" value="ANL_N_sf"/>
</dbReference>
<dbReference type="PROSITE" id="PS00455">
    <property type="entry name" value="AMP_BINDING"/>
    <property type="match status" value="2"/>
</dbReference>
<dbReference type="GO" id="GO:0043041">
    <property type="term" value="P:amino acid activation for nonribosomal peptide biosynthetic process"/>
    <property type="evidence" value="ECO:0007669"/>
    <property type="project" value="TreeGrafter"/>
</dbReference>
<dbReference type="InterPro" id="IPR010071">
    <property type="entry name" value="AA_adenyl_dom"/>
</dbReference>
<dbReference type="PANTHER" id="PTHR45527:SF1">
    <property type="entry name" value="FATTY ACID SYNTHASE"/>
    <property type="match status" value="1"/>
</dbReference>
<name>A0A1I7DUU7_9HYPH</name>
<dbReference type="InterPro" id="IPR045851">
    <property type="entry name" value="AMP-bd_C_sf"/>
</dbReference>
<keyword evidence="3" id="KW-0597">Phosphoprotein</keyword>
<dbReference type="InterPro" id="IPR020845">
    <property type="entry name" value="AMP-binding_CS"/>
</dbReference>
<dbReference type="PANTHER" id="PTHR45527">
    <property type="entry name" value="NONRIBOSOMAL PEPTIDE SYNTHETASE"/>
    <property type="match status" value="1"/>
</dbReference>
<dbReference type="Gene3D" id="1.10.1200.10">
    <property type="entry name" value="ACP-like"/>
    <property type="match status" value="2"/>
</dbReference>
<evidence type="ECO:0000313" key="8">
    <source>
        <dbReference type="Proteomes" id="UP000183371"/>
    </source>
</evidence>
<dbReference type="FunFam" id="3.30.300.30:FF:000015">
    <property type="entry name" value="Nonribosomal peptide synthase SidD"/>
    <property type="match status" value="1"/>
</dbReference>
<dbReference type="InterPro" id="IPR036736">
    <property type="entry name" value="ACP-like_sf"/>
</dbReference>
<sequence length="2200" mass="241763">MTTSPPLSVADRLVALPKDKRKAFFLKLLEEGGSLASLPIARLHQDEEVQLSFEQERLAILDQLDPDACDYVLYQGFRISGMLDVDVLIQVFENLIQCHSSLRIQIDLEKETLTQRIRPHIGVPLTVHNLSGDQFSLLENAAVGIASKPIPLAEAPLFRIDLLTNDGPDQLLLLRIHHVIADGLSLAILFRQAMTSYDALVRGQALEPIKAERASLVDFANWQRSWSDGMRASTFATNCAEAFHSAPVQSMLPPDQPAPTGSITTQKGRRLRRLIDPSLTQKIEATSRSAKTGMHAVFLAAHALTLRAFTGQDRIIVGSPATGRLRPEVEETVGFFATTTLLDVDLAEAETFADALGQAAKSIHNSDTFKSLPMEILREKLVVDGQLDGNVPFQTFLISHATAKQSKFRIADQDWEMIDLHNGSCKFDLTLELIPSGGGYEVTAEFDVTRYSTYLIELYFDTFLEMLKQIAHASDVTLEAVSTPIEDKTQALLTRLNKTTAPRSDADLVLARFEDSVRQFSTDVAIASPHETWSYCDLDEASRRFAENLRRRGIGTGDLVAVELDREPLLIAAMLGIWRLGAVYLPLDPYNLPERTDIVLNLAKPSLIVSRNAHASFNVADPHELTSGTVETAEVDELPSASDTAYVIFTSGSTGTPKGVCIRHGNLANFLSSMAHQPGLTSKDRLLSVTTPSFDISLLEFLLPLCVGACVEMAPQDIVSDVFELRAFIEQCRPTVMQATPSLWQMLVTSGWRADSTLRILVGGEPLPLSLAQALTSTGAECWNMYGPTETTIWSLCCKVEPSDTSISIGAPIDNTSIRIIDDLGRQVPIGVTGELWIGGAGLAAGYKDRPDLTDKQFVSCGEPAARWYKTGDRVCLTWDGNIVFKGRQDNQLKIRGHRVELGDIETSLIAHPEVSFAVIRPQEVECGNVRLTAFIEPVIGTDTADLHPRLVQYTTEHLPDYMRPARWRFVEAFPKNSAGKIDRAALDGQELASANVATTTQAPETGTELSLAAILQHLLSLKTLDRHADFFAIGGHSLLAVEYLVQVRAALGVKVLLKDLLRNPTIASLASHIDEGQAAGDLAQIQIEHTDFGSLRHVSQPDIDFPLTDVQRAYWSGRQLGANGAKVSSFVYQEFESRSVDLKRLENAWNRLIKRQDMLRAIVTQDGQQRILSDVSHYPIPVEDLSSTLVEVREEKLQHKRARLRRGCETIDTWPLFSLEATVLPDGMVRLHFGIDLLIADAASLSIIAEELILLYEEQDVKLTPLPFSFKDHVLASQHAVKKQDLAAAECWWDASIATFPAGPELPTRDDQLALQSTTFRRRSHCLNGKNWAALRSSAQRIGVSATSLLLSAFSHVLGRWSRTPEFALNLTVFNRPRVKGADTLIGDFTDILLLPVDLKTVTSVRSAALQIQDRLWEALDHAALSGVRVTEKLIRAGRLRAPLPVVFTSLLDQPKQDTNAAISALGIETVYTISQTPQVWLDHQVMEKDGCLYLNWDAVEELFDARILDEMFASYVALLEGLALDPTLLEAADLPRLPAVALPVAESALPVASLHDGLARYAVETPEAVAIWQADAKGGCAFEVSYDQLHRAANKVATVLRAGGLAREEFVAIIMDKGWEQSAAAHGILRAGGAYLPIDPEVPPQRRAELLAAAGVRQILTQPWHLGSLQRDLANRPGAVETPVLQALDISWQCHDAPFAEVVATPDQTAYVIFTSGSTGSPKGVVIAHQAVMNTIEDICVRRCLTSNDGVFGLSSLSFDLSVFDLFGTSARGARLVLPHPDGLKDPRHWGRVLRAAGVTVWNSVPALLRMLVAHEQDSEAAFPELRVAMLSGDWIPLSLPEQAWQSLNSDLEIISLGGATEASIWSIEYPIETVDPTWQSIPYGTGLTNQPMRVVGHRLDECPTGVIGEIVIAGVGLAKGYLGRPDLTEQSFVTHADTGERLYKTGDLGRYTETGLIEFLGRKDTQVKVNGYRIELGEIETILERHPDIAQAVVVPTEASLMAFVSPENQSTPTKEVLGSWVDYLRNRLPVYMVPRALIPIETLPVTRNGKVDRKALAAKAISHTQTEEKTMLSTTTVSAGNAIQKKLMNIVADVLNRDRVGLDDNFFDLGGGSIEIVLIHRQLEGQFDTEIQITDLFRLGTIRRVADHLSNNADPSDQITSVKAQAKTRGERRKEVGRRRRSSQKAKCAVKARNEP</sequence>
<evidence type="ECO:0000256" key="4">
    <source>
        <dbReference type="ARBA" id="ARBA00022598"/>
    </source>
</evidence>
<dbReference type="GO" id="GO:0005737">
    <property type="term" value="C:cytoplasm"/>
    <property type="evidence" value="ECO:0007669"/>
    <property type="project" value="TreeGrafter"/>
</dbReference>
<feature type="region of interest" description="Disordered" evidence="5">
    <location>
        <begin position="2156"/>
        <end position="2200"/>
    </location>
</feature>
<accession>A0A1I7DUU7</accession>
<dbReference type="GO" id="GO:0044550">
    <property type="term" value="P:secondary metabolite biosynthetic process"/>
    <property type="evidence" value="ECO:0007669"/>
    <property type="project" value="TreeGrafter"/>
</dbReference>
<gene>
    <name evidence="7" type="ORF">SAMN05444141_11125</name>
</gene>
<dbReference type="InterPro" id="IPR000873">
    <property type="entry name" value="AMP-dep_synth/lig_dom"/>
</dbReference>
<dbReference type="Pfam" id="PF00501">
    <property type="entry name" value="AMP-binding"/>
    <property type="match status" value="2"/>
</dbReference>
<proteinExistence type="predicted"/>
<feature type="compositionally biased region" description="Polar residues" evidence="5">
    <location>
        <begin position="2156"/>
        <end position="2167"/>
    </location>
</feature>
<dbReference type="FunFam" id="3.30.559.10:FF:000023">
    <property type="entry name" value="Non-ribosomal peptide synthetase"/>
    <property type="match status" value="1"/>
</dbReference>
<evidence type="ECO:0000256" key="3">
    <source>
        <dbReference type="ARBA" id="ARBA00022553"/>
    </source>
</evidence>
<keyword evidence="4" id="KW-0436">Ligase</keyword>
<keyword evidence="8" id="KW-1185">Reference proteome</keyword>
<dbReference type="SUPFAM" id="SSF52777">
    <property type="entry name" value="CoA-dependent acyltransferases"/>
    <property type="match status" value="4"/>
</dbReference>
<feature type="domain" description="Carrier" evidence="6">
    <location>
        <begin position="2082"/>
        <end position="2157"/>
    </location>
</feature>
<feature type="compositionally biased region" description="Basic residues" evidence="5">
    <location>
        <begin position="2179"/>
        <end position="2194"/>
    </location>
</feature>
<evidence type="ECO:0000256" key="5">
    <source>
        <dbReference type="SAM" id="MobiDB-lite"/>
    </source>
</evidence>
<dbReference type="Gene3D" id="3.40.50.12780">
    <property type="entry name" value="N-terminal domain of ligase-like"/>
    <property type="match status" value="2"/>
</dbReference>
<dbReference type="SMART" id="SM00823">
    <property type="entry name" value="PKS_PP"/>
    <property type="match status" value="2"/>
</dbReference>
<dbReference type="FunFam" id="3.30.559.30:FF:000006">
    <property type="entry name" value="Yersiniabactin polyketide/non-ribosomal peptide synthetase"/>
    <property type="match status" value="1"/>
</dbReference>
<dbReference type="SUPFAM" id="SSF47336">
    <property type="entry name" value="ACP-like"/>
    <property type="match status" value="2"/>
</dbReference>
<dbReference type="InterPro" id="IPR020806">
    <property type="entry name" value="PKS_PP-bd"/>
</dbReference>